<dbReference type="Gene3D" id="1.10.10.60">
    <property type="entry name" value="Homeodomain-like"/>
    <property type="match status" value="2"/>
</dbReference>
<evidence type="ECO:0000256" key="2">
    <source>
        <dbReference type="ARBA" id="ARBA00023125"/>
    </source>
</evidence>
<dbReference type="PROSITE" id="PS50110">
    <property type="entry name" value="RESPONSE_REGULATORY"/>
    <property type="match status" value="1"/>
</dbReference>
<dbReference type="GO" id="GO:0003700">
    <property type="term" value="F:DNA-binding transcription factor activity"/>
    <property type="evidence" value="ECO:0007669"/>
    <property type="project" value="InterPro"/>
</dbReference>
<comment type="caution">
    <text evidence="7">The sequence shown here is derived from an EMBL/GenBank/DDBJ whole genome shotgun (WGS) entry which is preliminary data.</text>
</comment>
<dbReference type="PRINTS" id="PR00032">
    <property type="entry name" value="HTHARAC"/>
</dbReference>
<evidence type="ECO:0000256" key="1">
    <source>
        <dbReference type="ARBA" id="ARBA00023015"/>
    </source>
</evidence>
<sequence>MNQQYRVLVVDDEPMILRGLSFVIPWDKLGLQVVGKASNGEEALWQINKLEPHIVITDIRMPVMNGLELLKRVMTERPSMVVVLLSGYGEFENLREALRYGAFDYLLKPVCGSELEQTMRRAKSRLDEMQGSEREFLHQSVQAVTELVRERLICSMLEGTEKPYDRLYWLREWELEHPYFLLLIALDDAREMKQWDRSERKLWNFAVNNVLAELGKSQQLITVFPFRSGEWVMLLQEISQEQIEEIAEHIIVCVKTFTKLSCSIGISKPCRGIDSLHASYRSAQHALMARFTGGRESVYMDADAHLLHESGPTGIMGSQLDVWETRLAAAVSSYDRDAVTALLGEWKGELLASGAKQPDAVALMIELMVGVSKRLADLFGLPLPGLSALISEMPICVTLEEMNELMASALAEYQELVSKQVQREKETSSVRKALQYADKYFHQDVSIDEVAEHVGLSNSHFCVLFKKETGYTFLEYLTKQRIEWACSMLKNTDTRIHNVSHMVGYQDPKYFSQVFKKLVGMTPSEYRTAFKNKGGIYEKPSV</sequence>
<dbReference type="PROSITE" id="PS01124">
    <property type="entry name" value="HTH_ARAC_FAMILY_2"/>
    <property type="match status" value="1"/>
</dbReference>
<name>A0A8J4GY61_9BACL</name>
<dbReference type="PANTHER" id="PTHR43280:SF2">
    <property type="entry name" value="HTH-TYPE TRANSCRIPTIONAL REGULATOR EXSA"/>
    <property type="match status" value="1"/>
</dbReference>
<dbReference type="SMART" id="SM00342">
    <property type="entry name" value="HTH_ARAC"/>
    <property type="match status" value="1"/>
</dbReference>
<dbReference type="EMBL" id="BOVK01000003">
    <property type="protein sequence ID" value="GIQ67348.1"/>
    <property type="molecule type" value="Genomic_DNA"/>
</dbReference>
<dbReference type="InterPro" id="IPR020449">
    <property type="entry name" value="Tscrpt_reg_AraC-type_HTH"/>
</dbReference>
<reference evidence="7" key="1">
    <citation type="submission" date="2021-04" db="EMBL/GenBank/DDBJ databases">
        <title>Draft genome sequence of Xylanibacillus composti strain K13.</title>
        <authorList>
            <person name="Uke A."/>
            <person name="Chhe C."/>
            <person name="Baramee S."/>
            <person name="Kosugi A."/>
        </authorList>
    </citation>
    <scope>NUCLEOTIDE SEQUENCE</scope>
    <source>
        <strain evidence="7">K13</strain>
    </source>
</reference>
<dbReference type="InterPro" id="IPR009057">
    <property type="entry name" value="Homeodomain-like_sf"/>
</dbReference>
<keyword evidence="1" id="KW-0805">Transcription regulation</keyword>
<evidence type="ECO:0000259" key="5">
    <source>
        <dbReference type="PROSITE" id="PS01124"/>
    </source>
</evidence>
<protein>
    <submittedName>
        <fullName evidence="7">AraC family transcriptional regulator</fullName>
    </submittedName>
</protein>
<feature type="domain" description="HTH araC/xylS-type" evidence="5">
    <location>
        <begin position="431"/>
        <end position="529"/>
    </location>
</feature>
<keyword evidence="3" id="KW-0804">Transcription</keyword>
<feature type="modified residue" description="4-aspartylphosphate" evidence="4">
    <location>
        <position position="58"/>
    </location>
</feature>
<dbReference type="RefSeq" id="WP_213409953.1">
    <property type="nucleotide sequence ID" value="NZ_BOVK01000003.1"/>
</dbReference>
<keyword evidence="4" id="KW-0597">Phosphoprotein</keyword>
<dbReference type="Pfam" id="PF00072">
    <property type="entry name" value="Response_reg"/>
    <property type="match status" value="1"/>
</dbReference>
<dbReference type="InterPro" id="IPR018062">
    <property type="entry name" value="HTH_AraC-typ_CS"/>
</dbReference>
<dbReference type="AlphaFoldDB" id="A0A8J4GY61"/>
<dbReference type="InterPro" id="IPR018060">
    <property type="entry name" value="HTH_AraC"/>
</dbReference>
<evidence type="ECO:0000256" key="4">
    <source>
        <dbReference type="PROSITE-ProRule" id="PRU00169"/>
    </source>
</evidence>
<dbReference type="Pfam" id="PF17853">
    <property type="entry name" value="GGDEF_2"/>
    <property type="match status" value="1"/>
</dbReference>
<dbReference type="GO" id="GO:0043565">
    <property type="term" value="F:sequence-specific DNA binding"/>
    <property type="evidence" value="ECO:0007669"/>
    <property type="project" value="InterPro"/>
</dbReference>
<evidence type="ECO:0000256" key="3">
    <source>
        <dbReference type="ARBA" id="ARBA00023163"/>
    </source>
</evidence>
<feature type="domain" description="Response regulatory" evidence="6">
    <location>
        <begin position="6"/>
        <end position="123"/>
    </location>
</feature>
<gene>
    <name evidence="7" type="ORF">XYCOK13_01720</name>
</gene>
<dbReference type="SUPFAM" id="SSF52172">
    <property type="entry name" value="CheY-like"/>
    <property type="match status" value="1"/>
</dbReference>
<dbReference type="InterPro" id="IPR011006">
    <property type="entry name" value="CheY-like_superfamily"/>
</dbReference>
<dbReference type="PANTHER" id="PTHR43280">
    <property type="entry name" value="ARAC-FAMILY TRANSCRIPTIONAL REGULATOR"/>
    <property type="match status" value="1"/>
</dbReference>
<proteinExistence type="predicted"/>
<dbReference type="CDD" id="cd17536">
    <property type="entry name" value="REC_YesN-like"/>
    <property type="match status" value="1"/>
</dbReference>
<dbReference type="InterPro" id="IPR041522">
    <property type="entry name" value="CdaR_GGDEF"/>
</dbReference>
<dbReference type="SUPFAM" id="SSF46689">
    <property type="entry name" value="Homeodomain-like"/>
    <property type="match status" value="2"/>
</dbReference>
<organism evidence="7 8">
    <name type="scientific">Xylanibacillus composti</name>
    <dbReference type="NCBI Taxonomy" id="1572762"/>
    <lineage>
        <taxon>Bacteria</taxon>
        <taxon>Bacillati</taxon>
        <taxon>Bacillota</taxon>
        <taxon>Bacilli</taxon>
        <taxon>Bacillales</taxon>
        <taxon>Paenibacillaceae</taxon>
        <taxon>Xylanibacillus</taxon>
    </lineage>
</organism>
<keyword evidence="2" id="KW-0238">DNA-binding</keyword>
<accession>A0A8J4GY61</accession>
<dbReference type="GO" id="GO:0000160">
    <property type="term" value="P:phosphorelay signal transduction system"/>
    <property type="evidence" value="ECO:0007669"/>
    <property type="project" value="InterPro"/>
</dbReference>
<dbReference type="PROSITE" id="PS00041">
    <property type="entry name" value="HTH_ARAC_FAMILY_1"/>
    <property type="match status" value="1"/>
</dbReference>
<dbReference type="Gene3D" id="3.40.50.2300">
    <property type="match status" value="1"/>
</dbReference>
<evidence type="ECO:0000313" key="8">
    <source>
        <dbReference type="Proteomes" id="UP000677918"/>
    </source>
</evidence>
<dbReference type="Pfam" id="PF12833">
    <property type="entry name" value="HTH_18"/>
    <property type="match status" value="1"/>
</dbReference>
<evidence type="ECO:0000313" key="7">
    <source>
        <dbReference type="EMBL" id="GIQ67348.1"/>
    </source>
</evidence>
<keyword evidence="8" id="KW-1185">Reference proteome</keyword>
<evidence type="ECO:0000259" key="6">
    <source>
        <dbReference type="PROSITE" id="PS50110"/>
    </source>
</evidence>
<dbReference type="Proteomes" id="UP000677918">
    <property type="component" value="Unassembled WGS sequence"/>
</dbReference>
<dbReference type="InterPro" id="IPR001789">
    <property type="entry name" value="Sig_transdc_resp-reg_receiver"/>
</dbReference>
<dbReference type="SMART" id="SM00448">
    <property type="entry name" value="REC"/>
    <property type="match status" value="1"/>
</dbReference>